<dbReference type="GO" id="GO:0008752">
    <property type="term" value="F:FMN reductase [NAD(P)H] activity"/>
    <property type="evidence" value="ECO:0007669"/>
    <property type="project" value="InterPro"/>
</dbReference>
<keyword evidence="3" id="KW-0560">Oxidoreductase</keyword>
<dbReference type="EMBL" id="PGVE01000069">
    <property type="protein sequence ID" value="PLS02689.1"/>
    <property type="molecule type" value="Genomic_DNA"/>
</dbReference>
<proteinExistence type="predicted"/>
<evidence type="ECO:0000313" key="6">
    <source>
        <dbReference type="Proteomes" id="UP000234950"/>
    </source>
</evidence>
<protein>
    <submittedName>
        <fullName evidence="5">FMN reductase (NADPH)</fullName>
    </submittedName>
</protein>
<accession>A0A2N5HAZ4</accession>
<dbReference type="SUPFAM" id="SSF52218">
    <property type="entry name" value="Flavoproteins"/>
    <property type="match status" value="1"/>
</dbReference>
<dbReference type="OrthoDB" id="1643408at2"/>
<dbReference type="Gene3D" id="3.40.50.360">
    <property type="match status" value="1"/>
</dbReference>
<dbReference type="PANTHER" id="PTHR43408:SF1">
    <property type="entry name" value="FMN REDUCTASE (NADPH)"/>
    <property type="match status" value="1"/>
</dbReference>
<dbReference type="PANTHER" id="PTHR43408">
    <property type="entry name" value="FMN REDUCTASE (NADPH)"/>
    <property type="match status" value="1"/>
</dbReference>
<dbReference type="InterPro" id="IPR020048">
    <property type="entry name" value="NADPH-dep_FMN_reduc_SsuE"/>
</dbReference>
<dbReference type="GO" id="GO:0046306">
    <property type="term" value="P:alkanesulfonate catabolic process"/>
    <property type="evidence" value="ECO:0007669"/>
    <property type="project" value="InterPro"/>
</dbReference>
<evidence type="ECO:0000259" key="4">
    <source>
        <dbReference type="Pfam" id="PF03358"/>
    </source>
</evidence>
<dbReference type="InterPro" id="IPR005025">
    <property type="entry name" value="FMN_Rdtase-like_dom"/>
</dbReference>
<keyword evidence="2" id="KW-0288">FMN</keyword>
<dbReference type="Pfam" id="PF03358">
    <property type="entry name" value="FMN_red"/>
    <property type="match status" value="1"/>
</dbReference>
<evidence type="ECO:0000313" key="5">
    <source>
        <dbReference type="EMBL" id="PLS02689.1"/>
    </source>
</evidence>
<evidence type="ECO:0000256" key="2">
    <source>
        <dbReference type="ARBA" id="ARBA00022643"/>
    </source>
</evidence>
<sequence length="194" mass="21436">MRLRKGVCMMSKITIISGSPSEQTRLNGVFDEVVRHLEGVNINPEIIHVRNLPAQDLIQAKFDSEDIIRANKKVEDSNIIVILTPVYKASFTGVLKTYLDLLPQNGLEGKTILPIAVGGSFGHLLMIDYALKPVLTALGATHILKGAFILDSQIKKFENNQYEIDEEAKTRLETSLNFLKGSLSSEKNVTSSIV</sequence>
<dbReference type="InterPro" id="IPR029039">
    <property type="entry name" value="Flavoprotein-like_sf"/>
</dbReference>
<keyword evidence="6" id="KW-1185">Reference proteome</keyword>
<dbReference type="Proteomes" id="UP000234950">
    <property type="component" value="Unassembled WGS sequence"/>
</dbReference>
<gene>
    <name evidence="5" type="primary">ssuE</name>
    <name evidence="5" type="ORF">CVD27_19200</name>
</gene>
<dbReference type="InterPro" id="IPR051814">
    <property type="entry name" value="NAD(P)H-dep_FMN_reductase"/>
</dbReference>
<reference evidence="5 6" key="1">
    <citation type="submission" date="2017-11" db="EMBL/GenBank/DDBJ databases">
        <title>Comparitive Functional Genomics of Dry Heat Resistant strains isolated from the Viking Spacecraft.</title>
        <authorList>
            <person name="Seuylemezian A."/>
            <person name="Cooper K."/>
            <person name="Vaishampayan P."/>
        </authorList>
    </citation>
    <scope>NUCLEOTIDE SEQUENCE [LARGE SCALE GENOMIC DNA]</scope>
    <source>
        <strain evidence="5 6">V32-6</strain>
    </source>
</reference>
<dbReference type="AlphaFoldDB" id="A0A2N5HAZ4"/>
<keyword evidence="1" id="KW-0285">Flavoprotein</keyword>
<organism evidence="5 6">
    <name type="scientific">Neobacillus cucumis</name>
    <dbReference type="NCBI Taxonomy" id="1740721"/>
    <lineage>
        <taxon>Bacteria</taxon>
        <taxon>Bacillati</taxon>
        <taxon>Bacillota</taxon>
        <taxon>Bacilli</taxon>
        <taxon>Bacillales</taxon>
        <taxon>Bacillaceae</taxon>
        <taxon>Neobacillus</taxon>
    </lineage>
</organism>
<evidence type="ECO:0000256" key="1">
    <source>
        <dbReference type="ARBA" id="ARBA00022630"/>
    </source>
</evidence>
<name>A0A2N5HAZ4_9BACI</name>
<evidence type="ECO:0000256" key="3">
    <source>
        <dbReference type="ARBA" id="ARBA00023002"/>
    </source>
</evidence>
<dbReference type="NCBIfam" id="TIGR03567">
    <property type="entry name" value="FMN_reduc_SsuE"/>
    <property type="match status" value="1"/>
</dbReference>
<comment type="caution">
    <text evidence="5">The sequence shown here is derived from an EMBL/GenBank/DDBJ whole genome shotgun (WGS) entry which is preliminary data.</text>
</comment>
<feature type="domain" description="NADPH-dependent FMN reductase-like" evidence="4">
    <location>
        <begin position="12"/>
        <end position="152"/>
    </location>
</feature>